<sequence length="103" mass="11990">MFLHAVSNNPACQHWLNTVSTREHWSYDTNLHYVFGDFIASEGRRISNDHRLEQQASSNIASADKNKGNKDKKQTKIVYCPFHKMETKHKPKECFLNPNSKKD</sequence>
<evidence type="ECO:0000313" key="3">
    <source>
        <dbReference type="Proteomes" id="UP000191342"/>
    </source>
</evidence>
<feature type="compositionally biased region" description="Basic and acidic residues" evidence="1">
    <location>
        <begin position="64"/>
        <end position="74"/>
    </location>
</feature>
<dbReference type="Proteomes" id="UP000191342">
    <property type="component" value="Unassembled WGS sequence"/>
</dbReference>
<dbReference type="EMBL" id="MLQL01000012">
    <property type="protein sequence ID" value="OQE22844.1"/>
    <property type="molecule type" value="Genomic_DNA"/>
</dbReference>
<reference evidence="3" key="1">
    <citation type="journal article" date="2017" name="Nat. Microbiol.">
        <title>Global analysis of biosynthetic gene clusters reveals vast potential of secondary metabolite production in Penicillium species.</title>
        <authorList>
            <person name="Nielsen J.C."/>
            <person name="Grijseels S."/>
            <person name="Prigent S."/>
            <person name="Ji B."/>
            <person name="Dainat J."/>
            <person name="Nielsen K.F."/>
            <person name="Frisvad J.C."/>
            <person name="Workman M."/>
            <person name="Nielsen J."/>
        </authorList>
    </citation>
    <scope>NUCLEOTIDE SEQUENCE [LARGE SCALE GENOMIC DNA]</scope>
    <source>
        <strain evidence="3">IBT 14082</strain>
    </source>
</reference>
<feature type="region of interest" description="Disordered" evidence="1">
    <location>
        <begin position="55"/>
        <end position="75"/>
    </location>
</feature>
<organism evidence="2 3">
    <name type="scientific">Penicillium flavigenum</name>
    <dbReference type="NCBI Taxonomy" id="254877"/>
    <lineage>
        <taxon>Eukaryota</taxon>
        <taxon>Fungi</taxon>
        <taxon>Dikarya</taxon>
        <taxon>Ascomycota</taxon>
        <taxon>Pezizomycotina</taxon>
        <taxon>Eurotiomycetes</taxon>
        <taxon>Eurotiomycetidae</taxon>
        <taxon>Eurotiales</taxon>
        <taxon>Aspergillaceae</taxon>
        <taxon>Penicillium</taxon>
    </lineage>
</organism>
<accession>A0A1V6TA02</accession>
<name>A0A1V6TA02_9EURO</name>
<dbReference type="AlphaFoldDB" id="A0A1V6TA02"/>
<evidence type="ECO:0000313" key="2">
    <source>
        <dbReference type="EMBL" id="OQE22844.1"/>
    </source>
</evidence>
<keyword evidence="3" id="KW-1185">Reference proteome</keyword>
<gene>
    <name evidence="2" type="ORF">PENFLA_c012G08708</name>
</gene>
<protein>
    <submittedName>
        <fullName evidence="2">Uncharacterized protein</fullName>
    </submittedName>
</protein>
<dbReference type="OrthoDB" id="4369352at2759"/>
<evidence type="ECO:0000256" key="1">
    <source>
        <dbReference type="SAM" id="MobiDB-lite"/>
    </source>
</evidence>
<comment type="caution">
    <text evidence="2">The sequence shown here is derived from an EMBL/GenBank/DDBJ whole genome shotgun (WGS) entry which is preliminary data.</text>
</comment>
<proteinExistence type="predicted"/>